<proteinExistence type="predicted"/>
<name>A0ABW1ZQI4_9DEIO</name>
<dbReference type="EMBL" id="JBHSWB010000002">
    <property type="protein sequence ID" value="MFC6662913.1"/>
    <property type="molecule type" value="Genomic_DNA"/>
</dbReference>
<organism evidence="1 2">
    <name type="scientific">Deinococcus multiflagellatus</name>
    <dbReference type="NCBI Taxonomy" id="1656887"/>
    <lineage>
        <taxon>Bacteria</taxon>
        <taxon>Thermotogati</taxon>
        <taxon>Deinococcota</taxon>
        <taxon>Deinococci</taxon>
        <taxon>Deinococcales</taxon>
        <taxon>Deinococcaceae</taxon>
        <taxon>Deinococcus</taxon>
    </lineage>
</organism>
<keyword evidence="2" id="KW-1185">Reference proteome</keyword>
<evidence type="ECO:0000313" key="1">
    <source>
        <dbReference type="EMBL" id="MFC6662913.1"/>
    </source>
</evidence>
<comment type="caution">
    <text evidence="1">The sequence shown here is derived from an EMBL/GenBank/DDBJ whole genome shotgun (WGS) entry which is preliminary data.</text>
</comment>
<dbReference type="Proteomes" id="UP001596317">
    <property type="component" value="Unassembled WGS sequence"/>
</dbReference>
<accession>A0ABW1ZQI4</accession>
<reference evidence="2" key="1">
    <citation type="journal article" date="2019" name="Int. J. Syst. Evol. Microbiol.">
        <title>The Global Catalogue of Microorganisms (GCM) 10K type strain sequencing project: providing services to taxonomists for standard genome sequencing and annotation.</title>
        <authorList>
            <consortium name="The Broad Institute Genomics Platform"/>
            <consortium name="The Broad Institute Genome Sequencing Center for Infectious Disease"/>
            <person name="Wu L."/>
            <person name="Ma J."/>
        </authorList>
    </citation>
    <scope>NUCLEOTIDE SEQUENCE [LARGE SCALE GENOMIC DNA]</scope>
    <source>
        <strain evidence="2">CCUG 63830</strain>
    </source>
</reference>
<protein>
    <submittedName>
        <fullName evidence="1">Uncharacterized protein</fullName>
    </submittedName>
</protein>
<gene>
    <name evidence="1" type="ORF">ACFP90_22990</name>
</gene>
<dbReference type="RefSeq" id="WP_380058829.1">
    <property type="nucleotide sequence ID" value="NZ_JBHSWB010000002.1"/>
</dbReference>
<sequence length="489" mass="53765">MGNSAELCETANSLMLKRLALDRPFSALEWEESLATYSWQQVVARVSETDPNVTSLRLLATLASRDDEEIVPVLQRLDRNEGLARGARLLALNDLKRYADVVAEAHDTHPRGTSDVDLFDAATASFAAGLAYSVTGRMDLSQMHLHAALLLAKGLGLKSRQQIYALEYESIRARRGEGNLTAIQAAMDLHPMGVQRQIHAHRIMADVALMSGDYHLALNLTGPDDVRGLVATALLGGEVVLPEKLVRLNSPYAQLAVALADPTAPVPGALDVDPFASYARLLKVMRMMSEPGGEDQAGLILHSLDAKGADQKILQAALILSAYAQGARVMSDSATVATLLREGLQGLTHRRPLAHYLRQQMPELLMILAHLPGAPVEWTELVTTVPLFVGNAVRFEGRVYGLPGEIGSGILAREIQGRRPVTVHSMKTWRYTKAWEALPIAGYQPVSLVRLARAVHWLSRHEGGWRIRRGRRRLNRWSEWRAAQRSPTS</sequence>
<evidence type="ECO:0000313" key="2">
    <source>
        <dbReference type="Proteomes" id="UP001596317"/>
    </source>
</evidence>